<gene>
    <name evidence="2" type="ORF">GACE_1045</name>
</gene>
<proteinExistence type="inferred from homology"/>
<comment type="similarity">
    <text evidence="1">Belongs to the CTAG/PCC1 family.</text>
</comment>
<protein>
    <recommendedName>
        <fullName evidence="4">Transcription factor Pcc1</fullName>
    </recommendedName>
</protein>
<dbReference type="RefSeq" id="WP_048091746.1">
    <property type="nucleotide sequence ID" value="NZ_CP009552.1"/>
</dbReference>
<dbReference type="InterPro" id="IPR015419">
    <property type="entry name" value="CTAG/Pcc1"/>
</dbReference>
<organism evidence="2 3">
    <name type="scientific">Geoglobus acetivorans</name>
    <dbReference type="NCBI Taxonomy" id="565033"/>
    <lineage>
        <taxon>Archaea</taxon>
        <taxon>Methanobacteriati</taxon>
        <taxon>Methanobacteriota</taxon>
        <taxon>Archaeoglobi</taxon>
        <taxon>Archaeoglobales</taxon>
        <taxon>Archaeoglobaceae</taxon>
        <taxon>Geoglobus</taxon>
    </lineage>
</organism>
<dbReference type="eggNOG" id="arCOG04414">
    <property type="taxonomic scope" value="Archaea"/>
</dbReference>
<dbReference type="GeneID" id="24797632"/>
<dbReference type="Proteomes" id="UP000030624">
    <property type="component" value="Chromosome"/>
</dbReference>
<name>A0A0A7GDI3_GEOAI</name>
<dbReference type="Pfam" id="PF09341">
    <property type="entry name" value="Pcc1"/>
    <property type="match status" value="1"/>
</dbReference>
<dbReference type="AlphaFoldDB" id="A0A0A7GDI3"/>
<evidence type="ECO:0008006" key="4">
    <source>
        <dbReference type="Google" id="ProtNLM"/>
    </source>
</evidence>
<evidence type="ECO:0000313" key="3">
    <source>
        <dbReference type="Proteomes" id="UP000030624"/>
    </source>
</evidence>
<dbReference type="EMBL" id="CP009552">
    <property type="protein sequence ID" value="AIY90089.1"/>
    <property type="molecule type" value="Genomic_DNA"/>
</dbReference>
<dbReference type="NCBIfam" id="NF011470">
    <property type="entry name" value="PRK14887.1"/>
    <property type="match status" value="1"/>
</dbReference>
<dbReference type="HOGENOM" id="CLU_170076_2_1_2"/>
<sequence>MRAKIEISGKKDWLRILKEIFVEKPEDRRSRAKVYLTDEKFVIEIIADDLIALRASVNSYLRLIRACIGTLEVIENG</sequence>
<dbReference type="Gene3D" id="3.30.310.50">
    <property type="entry name" value="Alpha-D-phosphohexomutase, C-terminal domain"/>
    <property type="match status" value="1"/>
</dbReference>
<accession>A0A0A7GDI3</accession>
<evidence type="ECO:0000313" key="2">
    <source>
        <dbReference type="EMBL" id="AIY90089.1"/>
    </source>
</evidence>
<dbReference type="STRING" id="565033.GACE_1045"/>
<dbReference type="KEGG" id="gac:GACE_1045"/>
<reference evidence="2 3" key="1">
    <citation type="journal article" date="2015" name="Appl. Environ. Microbiol.">
        <title>The Geoglobus acetivorans genome: Fe(III) reduction, acetate utilization, autotrophic growth, and degradation of aromatic compounds in a hyperthermophilic archaeon.</title>
        <authorList>
            <person name="Mardanov A.V."/>
            <person name="Slododkina G.B."/>
            <person name="Slobodkin A.I."/>
            <person name="Beletsky A.V."/>
            <person name="Gavrilov S.N."/>
            <person name="Kublanov I.V."/>
            <person name="Bonch-Osmolovskaya E.A."/>
            <person name="Skryabin K.G."/>
            <person name="Ravin N.V."/>
        </authorList>
    </citation>
    <scope>NUCLEOTIDE SEQUENCE [LARGE SCALE GENOMIC DNA]</scope>
    <source>
        <strain evidence="2 3">SBH6</strain>
    </source>
</reference>
<evidence type="ECO:0000256" key="1">
    <source>
        <dbReference type="ARBA" id="ARBA00007073"/>
    </source>
</evidence>